<keyword evidence="1" id="KW-0472">Membrane</keyword>
<organism evidence="2 3">
    <name type="scientific">Gaetbulibacter aquiaggeris</name>
    <dbReference type="NCBI Taxonomy" id="1735373"/>
    <lineage>
        <taxon>Bacteria</taxon>
        <taxon>Pseudomonadati</taxon>
        <taxon>Bacteroidota</taxon>
        <taxon>Flavobacteriia</taxon>
        <taxon>Flavobacteriales</taxon>
        <taxon>Flavobacteriaceae</taxon>
        <taxon>Gaetbulibacter</taxon>
    </lineage>
</organism>
<gene>
    <name evidence="2" type="ORF">V8G56_01715</name>
</gene>
<feature type="transmembrane region" description="Helical" evidence="1">
    <location>
        <begin position="64"/>
        <end position="87"/>
    </location>
</feature>
<reference evidence="2 3" key="1">
    <citation type="submission" date="2024-02" db="EMBL/GenBank/DDBJ databases">
        <title>A Gaetbulibacter species isolated from tidal flats and genomic insights of their niches.</title>
        <authorList>
            <person name="Ye Y."/>
        </authorList>
    </citation>
    <scope>NUCLEOTIDE SEQUENCE [LARGE SCALE GENOMIC DNA]</scope>
    <source>
        <strain evidence="2 3">KEM-8</strain>
    </source>
</reference>
<proteinExistence type="predicted"/>
<evidence type="ECO:0000256" key="1">
    <source>
        <dbReference type="SAM" id="Phobius"/>
    </source>
</evidence>
<evidence type="ECO:0000313" key="3">
    <source>
        <dbReference type="Proteomes" id="UP001610104"/>
    </source>
</evidence>
<feature type="transmembrane region" description="Helical" evidence="1">
    <location>
        <begin position="35"/>
        <end position="58"/>
    </location>
</feature>
<dbReference type="Proteomes" id="UP001610104">
    <property type="component" value="Unassembled WGS sequence"/>
</dbReference>
<keyword evidence="1" id="KW-0812">Transmembrane</keyword>
<sequence length="100" mass="11726">MEILINFFDETLIKKNSFILNLKSFYDNWKIKRTLLNIIWGLINISALIIGTNIMIAIHLELLWLAFVIIYASVYWIVSSLLIDYLIGDEIDNGMYQLIK</sequence>
<keyword evidence="3" id="KW-1185">Reference proteome</keyword>
<comment type="caution">
    <text evidence="2">The sequence shown here is derived from an EMBL/GenBank/DDBJ whole genome shotgun (WGS) entry which is preliminary data.</text>
</comment>
<name>A0ABW7MM58_9FLAO</name>
<protein>
    <submittedName>
        <fullName evidence="2">Uncharacterized protein</fullName>
    </submittedName>
</protein>
<keyword evidence="1" id="KW-1133">Transmembrane helix</keyword>
<accession>A0ABW7MM58</accession>
<dbReference type="EMBL" id="JBAWKC010000001">
    <property type="protein sequence ID" value="MFH6767438.1"/>
    <property type="molecule type" value="Genomic_DNA"/>
</dbReference>
<dbReference type="RefSeq" id="WP_395436737.1">
    <property type="nucleotide sequence ID" value="NZ_JBAWKC010000001.1"/>
</dbReference>
<evidence type="ECO:0000313" key="2">
    <source>
        <dbReference type="EMBL" id="MFH6767438.1"/>
    </source>
</evidence>